<proteinExistence type="predicted"/>
<dbReference type="EMBL" id="GBRH01207508">
    <property type="protein sequence ID" value="JAD90387.1"/>
    <property type="molecule type" value="Transcribed_RNA"/>
</dbReference>
<protein>
    <submittedName>
        <fullName evidence="1">Uncharacterized protein</fullName>
    </submittedName>
</protein>
<evidence type="ECO:0000313" key="1">
    <source>
        <dbReference type="EMBL" id="JAD90387.1"/>
    </source>
</evidence>
<name>A0A0A9E311_ARUDO</name>
<organism evidence="1">
    <name type="scientific">Arundo donax</name>
    <name type="common">Giant reed</name>
    <name type="synonym">Donax arundinaceus</name>
    <dbReference type="NCBI Taxonomy" id="35708"/>
    <lineage>
        <taxon>Eukaryota</taxon>
        <taxon>Viridiplantae</taxon>
        <taxon>Streptophyta</taxon>
        <taxon>Embryophyta</taxon>
        <taxon>Tracheophyta</taxon>
        <taxon>Spermatophyta</taxon>
        <taxon>Magnoliopsida</taxon>
        <taxon>Liliopsida</taxon>
        <taxon>Poales</taxon>
        <taxon>Poaceae</taxon>
        <taxon>PACMAD clade</taxon>
        <taxon>Arundinoideae</taxon>
        <taxon>Arundineae</taxon>
        <taxon>Arundo</taxon>
    </lineage>
</organism>
<sequence>MKMRIYHQLFIRFLGKPVTYLRSGPLGYNHWAHKEARNSELCFLVLLLARFASELFPAFSCLRPVAVVVRTSVMVRASS</sequence>
<reference evidence="1" key="1">
    <citation type="submission" date="2014-09" db="EMBL/GenBank/DDBJ databases">
        <authorList>
            <person name="Magalhaes I.L.F."/>
            <person name="Oliveira U."/>
            <person name="Santos F.R."/>
            <person name="Vidigal T.H.D.A."/>
            <person name="Brescovit A.D."/>
            <person name="Santos A.J."/>
        </authorList>
    </citation>
    <scope>NUCLEOTIDE SEQUENCE</scope>
    <source>
        <tissue evidence="1">Shoot tissue taken approximately 20 cm above the soil surface</tissue>
    </source>
</reference>
<reference evidence="1" key="2">
    <citation type="journal article" date="2015" name="Data Brief">
        <title>Shoot transcriptome of the giant reed, Arundo donax.</title>
        <authorList>
            <person name="Barrero R.A."/>
            <person name="Guerrero F.D."/>
            <person name="Moolhuijzen P."/>
            <person name="Goolsby J.A."/>
            <person name="Tidwell J."/>
            <person name="Bellgard S.E."/>
            <person name="Bellgard M.I."/>
        </authorList>
    </citation>
    <scope>NUCLEOTIDE SEQUENCE</scope>
    <source>
        <tissue evidence="1">Shoot tissue taken approximately 20 cm above the soil surface</tissue>
    </source>
</reference>
<accession>A0A0A9E311</accession>
<dbReference type="AlphaFoldDB" id="A0A0A9E311"/>